<reference evidence="2" key="3">
    <citation type="submission" date="2025-08" db="UniProtKB">
        <authorList>
            <consortium name="Ensembl"/>
        </authorList>
    </citation>
    <scope>IDENTIFICATION</scope>
</reference>
<dbReference type="HOGENOM" id="CLU_1630774_0_0_1"/>
<accession>F7B189</accession>
<reference evidence="2" key="2">
    <citation type="journal article" date="2008" name="Genome Biol.">
        <title>Improved genome assembly and evidence-based global gene model set for the chordate Ciona intestinalis: new insight into intron and operon populations.</title>
        <authorList>
            <person name="Satou Y."/>
            <person name="Mineta K."/>
            <person name="Ogasawara M."/>
            <person name="Sasakura Y."/>
            <person name="Shoguchi E."/>
            <person name="Ueno K."/>
            <person name="Yamada L."/>
            <person name="Matsumoto J."/>
            <person name="Wasserscheid J."/>
            <person name="Dewar K."/>
            <person name="Wiley G.B."/>
            <person name="Macmil S.L."/>
            <person name="Roe B.A."/>
            <person name="Zeller R.W."/>
            <person name="Hastings K.E."/>
            <person name="Lemaire P."/>
            <person name="Lindquist E."/>
            <person name="Endo T."/>
            <person name="Hotta K."/>
            <person name="Inaba K."/>
        </authorList>
    </citation>
    <scope>NUCLEOTIDE SEQUENCE [LARGE SCALE GENOMIC DNA]</scope>
    <source>
        <strain evidence="2">wild type</strain>
    </source>
</reference>
<evidence type="ECO:0000313" key="3">
    <source>
        <dbReference type="Proteomes" id="UP000008144"/>
    </source>
</evidence>
<evidence type="ECO:0000313" key="2">
    <source>
        <dbReference type="Ensembl" id="ENSCINP00000024772.2"/>
    </source>
</evidence>
<feature type="compositionally biased region" description="Polar residues" evidence="1">
    <location>
        <begin position="1"/>
        <end position="11"/>
    </location>
</feature>
<name>F7B189_CIOIN</name>
<proteinExistence type="predicted"/>
<reference evidence="2" key="4">
    <citation type="submission" date="2025-09" db="UniProtKB">
        <authorList>
            <consortium name="Ensembl"/>
        </authorList>
    </citation>
    <scope>IDENTIFICATION</scope>
</reference>
<feature type="compositionally biased region" description="Basic and acidic residues" evidence="1">
    <location>
        <begin position="20"/>
        <end position="44"/>
    </location>
</feature>
<keyword evidence="3" id="KW-1185">Reference proteome</keyword>
<dbReference type="AlphaFoldDB" id="F7B189"/>
<feature type="compositionally biased region" description="Low complexity" evidence="1">
    <location>
        <begin position="74"/>
        <end position="92"/>
    </location>
</feature>
<feature type="compositionally biased region" description="Polar residues" evidence="1">
    <location>
        <begin position="138"/>
        <end position="154"/>
    </location>
</feature>
<feature type="region of interest" description="Disordered" evidence="1">
    <location>
        <begin position="1"/>
        <end position="163"/>
    </location>
</feature>
<evidence type="ECO:0000256" key="1">
    <source>
        <dbReference type="SAM" id="MobiDB-lite"/>
    </source>
</evidence>
<protein>
    <submittedName>
        <fullName evidence="2">Uncharacterized protein</fullName>
    </submittedName>
</protein>
<dbReference type="Proteomes" id="UP000008144">
    <property type="component" value="Chromosome 4"/>
</dbReference>
<reference evidence="3" key="1">
    <citation type="journal article" date="2002" name="Science">
        <title>The draft genome of Ciona intestinalis: insights into chordate and vertebrate origins.</title>
        <authorList>
            <person name="Dehal P."/>
            <person name="Satou Y."/>
            <person name="Campbell R.K."/>
            <person name="Chapman J."/>
            <person name="Degnan B."/>
            <person name="De Tomaso A."/>
            <person name="Davidson B."/>
            <person name="Di Gregorio A."/>
            <person name="Gelpke M."/>
            <person name="Goodstein D.M."/>
            <person name="Harafuji N."/>
            <person name="Hastings K.E."/>
            <person name="Ho I."/>
            <person name="Hotta K."/>
            <person name="Huang W."/>
            <person name="Kawashima T."/>
            <person name="Lemaire P."/>
            <person name="Martinez D."/>
            <person name="Meinertzhagen I.A."/>
            <person name="Necula S."/>
            <person name="Nonaka M."/>
            <person name="Putnam N."/>
            <person name="Rash S."/>
            <person name="Saiga H."/>
            <person name="Satake M."/>
            <person name="Terry A."/>
            <person name="Yamada L."/>
            <person name="Wang H.G."/>
            <person name="Awazu S."/>
            <person name="Azumi K."/>
            <person name="Boore J."/>
            <person name="Branno M."/>
            <person name="Chin-Bow S."/>
            <person name="DeSantis R."/>
            <person name="Doyle S."/>
            <person name="Francino P."/>
            <person name="Keys D.N."/>
            <person name="Haga S."/>
            <person name="Hayashi H."/>
            <person name="Hino K."/>
            <person name="Imai K.S."/>
            <person name="Inaba K."/>
            <person name="Kano S."/>
            <person name="Kobayashi K."/>
            <person name="Kobayashi M."/>
            <person name="Lee B.I."/>
            <person name="Makabe K.W."/>
            <person name="Manohar C."/>
            <person name="Matassi G."/>
            <person name="Medina M."/>
            <person name="Mochizuki Y."/>
            <person name="Mount S."/>
            <person name="Morishita T."/>
            <person name="Miura S."/>
            <person name="Nakayama A."/>
            <person name="Nishizaka S."/>
            <person name="Nomoto H."/>
            <person name="Ohta F."/>
            <person name="Oishi K."/>
            <person name="Rigoutsos I."/>
            <person name="Sano M."/>
            <person name="Sasaki A."/>
            <person name="Sasakura Y."/>
            <person name="Shoguchi E."/>
            <person name="Shin-i T."/>
            <person name="Spagnuolo A."/>
            <person name="Stainier D."/>
            <person name="Suzuki M.M."/>
            <person name="Tassy O."/>
            <person name="Takatori N."/>
            <person name="Tokuoka M."/>
            <person name="Yagi K."/>
            <person name="Yoshizaki F."/>
            <person name="Wada S."/>
            <person name="Zhang C."/>
            <person name="Hyatt P.D."/>
            <person name="Larimer F."/>
            <person name="Detter C."/>
            <person name="Doggett N."/>
            <person name="Glavina T."/>
            <person name="Hawkins T."/>
            <person name="Richardson P."/>
            <person name="Lucas S."/>
            <person name="Kohara Y."/>
            <person name="Levine M."/>
            <person name="Satoh N."/>
            <person name="Rokhsar D.S."/>
        </authorList>
    </citation>
    <scope>NUCLEOTIDE SEQUENCE [LARGE SCALE GENOMIC DNA]</scope>
</reference>
<dbReference type="EMBL" id="EAAA01001989">
    <property type="status" value="NOT_ANNOTATED_CDS"/>
    <property type="molecule type" value="Genomic_DNA"/>
</dbReference>
<sequence length="163" mass="18335">MDNNAAVSFSELSRRTTTSSRDESLVTLSDKAEGEFSKQQRAGHESTYASTDDEADEEPLVGRRKLRFVRQRSNESCLNSNSNNNIKYSGGKSSDDNKGGEFKMGNGQLNRRRVKRTRSGTSPYMGLKDGEVRRNPWRNHSVQLTSIRARSSGDNNKKRNWAA</sequence>
<dbReference type="InParanoid" id="F7B189"/>
<organism evidence="2 3">
    <name type="scientific">Ciona intestinalis</name>
    <name type="common">Transparent sea squirt</name>
    <name type="synonym">Ascidia intestinalis</name>
    <dbReference type="NCBI Taxonomy" id="7719"/>
    <lineage>
        <taxon>Eukaryota</taxon>
        <taxon>Metazoa</taxon>
        <taxon>Chordata</taxon>
        <taxon>Tunicata</taxon>
        <taxon>Ascidiacea</taxon>
        <taxon>Phlebobranchia</taxon>
        <taxon>Cionidae</taxon>
        <taxon>Ciona</taxon>
    </lineage>
</organism>
<dbReference type="Ensembl" id="ENSCINT00000025018.2">
    <property type="protein sequence ID" value="ENSCINP00000024772.2"/>
    <property type="gene ID" value="ENSCING00000013512.2"/>
</dbReference>